<keyword evidence="4 6" id="KW-0378">Hydrolase</keyword>
<name>A0ABQ6VC01_9CORY</name>
<dbReference type="SUPFAM" id="SSF54211">
    <property type="entry name" value="Ribosomal protein S5 domain 2-like"/>
    <property type="match status" value="1"/>
</dbReference>
<dbReference type="PANTHER" id="PTHR33992:SF1">
    <property type="entry name" value="RIBONUCLEASE P PROTEIN COMPONENT"/>
    <property type="match status" value="1"/>
</dbReference>
<dbReference type="HAMAP" id="MF_00227">
    <property type="entry name" value="RNase_P"/>
    <property type="match status" value="1"/>
</dbReference>
<evidence type="ECO:0000256" key="3">
    <source>
        <dbReference type="ARBA" id="ARBA00022759"/>
    </source>
</evidence>
<accession>A0ABQ6VC01</accession>
<sequence>MLPPQHRLRSTAAFGRTVKKGRKKGSATVVAYTLVDKTSVASVGGPRVGLIVSKAVGNAVARHHTSRLLRHASAEALRSLDIPTGAHIVLRALPASGNATYQEIKADVHSCIRRSL</sequence>
<keyword evidence="5 6" id="KW-0694">RNA-binding</keyword>
<evidence type="ECO:0000313" key="8">
    <source>
        <dbReference type="EMBL" id="KAB3519174.1"/>
    </source>
</evidence>
<organism evidence="8 9">
    <name type="scientific">Corynebacterium zhongnanshanii</name>
    <dbReference type="NCBI Taxonomy" id="2768834"/>
    <lineage>
        <taxon>Bacteria</taxon>
        <taxon>Bacillati</taxon>
        <taxon>Actinomycetota</taxon>
        <taxon>Actinomycetes</taxon>
        <taxon>Mycobacteriales</taxon>
        <taxon>Corynebacteriaceae</taxon>
        <taxon>Corynebacterium</taxon>
    </lineage>
</organism>
<dbReference type="EC" id="3.1.26.5" evidence="6 7"/>
<comment type="subunit">
    <text evidence="6">Consists of a catalytic RNA component (M1 or rnpB) and a protein subunit.</text>
</comment>
<evidence type="ECO:0000256" key="7">
    <source>
        <dbReference type="NCBIfam" id="TIGR00188"/>
    </source>
</evidence>
<dbReference type="PANTHER" id="PTHR33992">
    <property type="entry name" value="RIBONUCLEASE P PROTEIN COMPONENT"/>
    <property type="match status" value="1"/>
</dbReference>
<comment type="function">
    <text evidence="6">RNaseP catalyzes the removal of the 5'-leader sequence from pre-tRNA to produce the mature 5'-terminus. It can also cleave other RNA substrates such as 4.5S RNA. The protein component plays an auxiliary but essential role in vivo by binding to the 5'-leader sequence and broadening the substrate specificity of the ribozyme.</text>
</comment>
<keyword evidence="2 6" id="KW-0540">Nuclease</keyword>
<dbReference type="InterPro" id="IPR000100">
    <property type="entry name" value="RNase_P"/>
</dbReference>
<dbReference type="NCBIfam" id="TIGR00188">
    <property type="entry name" value="rnpA"/>
    <property type="match status" value="1"/>
</dbReference>
<dbReference type="GO" id="GO:0004526">
    <property type="term" value="F:ribonuclease P activity"/>
    <property type="evidence" value="ECO:0007669"/>
    <property type="project" value="UniProtKB-EC"/>
</dbReference>
<evidence type="ECO:0000256" key="6">
    <source>
        <dbReference type="HAMAP-Rule" id="MF_00227"/>
    </source>
</evidence>
<comment type="catalytic activity">
    <reaction evidence="6">
        <text>Endonucleolytic cleavage of RNA, removing 5'-extranucleotides from tRNA precursor.</text>
        <dbReference type="EC" id="3.1.26.5"/>
    </reaction>
</comment>
<dbReference type="Pfam" id="PF00825">
    <property type="entry name" value="Ribonuclease_P"/>
    <property type="match status" value="1"/>
</dbReference>
<reference evidence="8 9" key="1">
    <citation type="submission" date="2019-10" db="EMBL/GenBank/DDBJ databases">
        <title>Corynebacterium sp novel species isolated from the respiratory tract of Marmot.</title>
        <authorList>
            <person name="Zhang G."/>
        </authorList>
    </citation>
    <scope>NUCLEOTIDE SEQUENCE [LARGE SCALE GENOMIC DNA]</scope>
    <source>
        <strain evidence="8 9">336</strain>
    </source>
</reference>
<gene>
    <name evidence="6 8" type="primary">rnpA</name>
    <name evidence="8" type="ORF">F8377_09250</name>
</gene>
<evidence type="ECO:0000256" key="1">
    <source>
        <dbReference type="ARBA" id="ARBA00022694"/>
    </source>
</evidence>
<comment type="caution">
    <text evidence="8">The sequence shown here is derived from an EMBL/GenBank/DDBJ whole genome shotgun (WGS) entry which is preliminary data.</text>
</comment>
<comment type="similarity">
    <text evidence="6">Belongs to the RnpA family.</text>
</comment>
<protein>
    <recommendedName>
        <fullName evidence="6 7">Ribonuclease P protein component</fullName>
        <shortName evidence="6">RNase P protein</shortName>
        <shortName evidence="6">RNaseP protein</shortName>
        <ecNumber evidence="6 7">3.1.26.5</ecNumber>
    </recommendedName>
    <alternativeName>
        <fullName evidence="6">Protein C5</fullName>
    </alternativeName>
</protein>
<keyword evidence="9" id="KW-1185">Reference proteome</keyword>
<dbReference type="RefSeq" id="WP_151844824.1">
    <property type="nucleotide sequence ID" value="NZ_WBZJ01000004.1"/>
</dbReference>
<keyword evidence="1 6" id="KW-0819">tRNA processing</keyword>
<dbReference type="Gene3D" id="3.30.230.10">
    <property type="match status" value="1"/>
</dbReference>
<evidence type="ECO:0000256" key="2">
    <source>
        <dbReference type="ARBA" id="ARBA00022722"/>
    </source>
</evidence>
<evidence type="ECO:0000313" key="9">
    <source>
        <dbReference type="Proteomes" id="UP000436181"/>
    </source>
</evidence>
<dbReference type="Proteomes" id="UP000436181">
    <property type="component" value="Unassembled WGS sequence"/>
</dbReference>
<proteinExistence type="inferred from homology"/>
<evidence type="ECO:0000256" key="4">
    <source>
        <dbReference type="ARBA" id="ARBA00022801"/>
    </source>
</evidence>
<evidence type="ECO:0000256" key="5">
    <source>
        <dbReference type="ARBA" id="ARBA00022884"/>
    </source>
</evidence>
<keyword evidence="3 6" id="KW-0255">Endonuclease</keyword>
<dbReference type="InterPro" id="IPR014721">
    <property type="entry name" value="Ribsml_uS5_D2-typ_fold_subgr"/>
</dbReference>
<dbReference type="InterPro" id="IPR020568">
    <property type="entry name" value="Ribosomal_Su5_D2-typ_SF"/>
</dbReference>
<dbReference type="EMBL" id="WBZJ01000004">
    <property type="protein sequence ID" value="KAB3519174.1"/>
    <property type="molecule type" value="Genomic_DNA"/>
</dbReference>